<dbReference type="SUPFAM" id="SSF117892">
    <property type="entry name" value="Band 7/SPFH domain"/>
    <property type="match status" value="1"/>
</dbReference>
<dbReference type="GO" id="GO:0016020">
    <property type="term" value="C:membrane"/>
    <property type="evidence" value="ECO:0007669"/>
    <property type="project" value="UniProtKB-SubCell"/>
</dbReference>
<evidence type="ECO:0000256" key="4">
    <source>
        <dbReference type="ARBA" id="ARBA00022989"/>
    </source>
</evidence>
<comment type="function">
    <text evidence="6">HflC and HflK could encode or regulate a protease.</text>
</comment>
<evidence type="ECO:0000256" key="1">
    <source>
        <dbReference type="ARBA" id="ARBA00004370"/>
    </source>
</evidence>
<evidence type="ECO:0000259" key="7">
    <source>
        <dbReference type="SMART" id="SM00244"/>
    </source>
</evidence>
<keyword evidence="9" id="KW-1185">Reference proteome</keyword>
<evidence type="ECO:0000256" key="2">
    <source>
        <dbReference type="ARBA" id="ARBA00006971"/>
    </source>
</evidence>
<organism evidence="8 9">
    <name type="scientific">Microvenator marinus</name>
    <dbReference type="NCBI Taxonomy" id="2600177"/>
    <lineage>
        <taxon>Bacteria</taxon>
        <taxon>Deltaproteobacteria</taxon>
        <taxon>Bradymonadales</taxon>
        <taxon>Microvenatoraceae</taxon>
        <taxon>Microvenator</taxon>
    </lineage>
</organism>
<dbReference type="CDD" id="cd03404">
    <property type="entry name" value="SPFH_HflK"/>
    <property type="match status" value="1"/>
</dbReference>
<keyword evidence="4 6" id="KW-1133">Transmembrane helix</keyword>
<gene>
    <name evidence="8" type="primary">hflK</name>
    <name evidence="8" type="ORF">FRD01_03920</name>
</gene>
<sequence>MADFDLGSIREKVEKSGKKGVVLKIWTGLFVVVLFIMVVADLFYQVNAESVGVITRFGRYIETVNPGLHMKIPFVDEVHIVETERQHKEEFGFRTVSTAGGQSQWESEPYIEESLMLTGDLNVIEVHWAVQYRISDPYNYLFRVRNVKNTLRMMTEAVMREVIGDRTVNEALTSGRVDIAVEAQKRLQELCKSYEIGLTIDQVILLDITPPDPVKPSFNLVNQAQQEKEKLINQARAEYNAEVPRAAGEAEQTIQQARGYAVARINRAEGEAARFKALVAEYKKAPEITRQRIYLESMAEILPTIGQRVITDQEGPGIVPLMNLQPKGGSQ</sequence>
<dbReference type="GO" id="GO:0006508">
    <property type="term" value="P:proteolysis"/>
    <property type="evidence" value="ECO:0007669"/>
    <property type="project" value="UniProtKB-KW"/>
</dbReference>
<proteinExistence type="inferred from homology"/>
<keyword evidence="5 6" id="KW-0472">Membrane</keyword>
<keyword evidence="8" id="KW-0645">Protease</keyword>
<comment type="similarity">
    <text evidence="2 6">Belongs to the band 7/mec-2 family. HflK subfamily.</text>
</comment>
<dbReference type="InterPro" id="IPR036013">
    <property type="entry name" value="Band_7/SPFH_dom_sf"/>
</dbReference>
<accession>A0A5B8XSK9</accession>
<dbReference type="NCBIfam" id="TIGR01933">
    <property type="entry name" value="hflK"/>
    <property type="match status" value="1"/>
</dbReference>
<dbReference type="Gene3D" id="3.30.479.30">
    <property type="entry name" value="Band 7 domain"/>
    <property type="match status" value="1"/>
</dbReference>
<dbReference type="InterPro" id="IPR010201">
    <property type="entry name" value="HflK"/>
</dbReference>
<dbReference type="EMBL" id="CP042467">
    <property type="protein sequence ID" value="QED26409.1"/>
    <property type="molecule type" value="Genomic_DNA"/>
</dbReference>
<evidence type="ECO:0000256" key="5">
    <source>
        <dbReference type="ARBA" id="ARBA00023136"/>
    </source>
</evidence>
<protein>
    <recommendedName>
        <fullName evidence="6">Protein HflK</fullName>
    </recommendedName>
</protein>
<reference evidence="8 9" key="1">
    <citation type="submission" date="2019-08" db="EMBL/GenBank/DDBJ databases">
        <authorList>
            <person name="Liang Q."/>
        </authorList>
    </citation>
    <scope>NUCLEOTIDE SEQUENCE [LARGE SCALE GENOMIC DNA]</scope>
    <source>
        <strain evidence="8 9">V1718</strain>
    </source>
</reference>
<comment type="subunit">
    <text evidence="6">HflC and HflK may interact to form a multimeric complex.</text>
</comment>
<dbReference type="RefSeq" id="WP_146957820.1">
    <property type="nucleotide sequence ID" value="NZ_CP042467.1"/>
</dbReference>
<name>A0A5B8XSK9_9DELT</name>
<feature type="domain" description="Band 7" evidence="7">
    <location>
        <begin position="41"/>
        <end position="222"/>
    </location>
</feature>
<dbReference type="GO" id="GO:0008233">
    <property type="term" value="F:peptidase activity"/>
    <property type="evidence" value="ECO:0007669"/>
    <property type="project" value="UniProtKB-KW"/>
</dbReference>
<dbReference type="OrthoDB" id="9779595at2"/>
<dbReference type="SMART" id="SM00244">
    <property type="entry name" value="PHB"/>
    <property type="match status" value="1"/>
</dbReference>
<comment type="subcellular location">
    <subcellularLocation>
        <location evidence="1 6">Membrane</location>
    </subcellularLocation>
</comment>
<dbReference type="KEGG" id="bbae:FRD01_03920"/>
<evidence type="ECO:0000313" key="9">
    <source>
        <dbReference type="Proteomes" id="UP000321595"/>
    </source>
</evidence>
<dbReference type="Pfam" id="PF01145">
    <property type="entry name" value="Band_7"/>
    <property type="match status" value="1"/>
</dbReference>
<dbReference type="PANTHER" id="PTHR43327">
    <property type="entry name" value="STOMATIN-LIKE PROTEIN 2, MITOCHONDRIAL"/>
    <property type="match status" value="1"/>
</dbReference>
<evidence type="ECO:0000256" key="3">
    <source>
        <dbReference type="ARBA" id="ARBA00022692"/>
    </source>
</evidence>
<keyword evidence="3 6" id="KW-0812">Transmembrane</keyword>
<dbReference type="PANTHER" id="PTHR43327:SF2">
    <property type="entry name" value="MODULATOR OF FTSH PROTEASE HFLK"/>
    <property type="match status" value="1"/>
</dbReference>
<dbReference type="InterPro" id="IPR001107">
    <property type="entry name" value="Band_7"/>
</dbReference>
<evidence type="ECO:0000313" key="8">
    <source>
        <dbReference type="EMBL" id="QED26409.1"/>
    </source>
</evidence>
<keyword evidence="8" id="KW-0378">Hydrolase</keyword>
<dbReference type="AlphaFoldDB" id="A0A5B8XSK9"/>
<dbReference type="Proteomes" id="UP000321595">
    <property type="component" value="Chromosome"/>
</dbReference>
<evidence type="ECO:0000256" key="6">
    <source>
        <dbReference type="RuleBase" id="RU364113"/>
    </source>
</evidence>
<dbReference type="InterPro" id="IPR050710">
    <property type="entry name" value="Band7/mec-2_domain"/>
</dbReference>
<feature type="transmembrane region" description="Helical" evidence="6">
    <location>
        <begin position="21"/>
        <end position="44"/>
    </location>
</feature>